<name>A0ABC8J4L3_ERUVS</name>
<reference evidence="1 2" key="1">
    <citation type="submission" date="2022-03" db="EMBL/GenBank/DDBJ databases">
        <authorList>
            <person name="Macdonald S."/>
            <person name="Ahmed S."/>
            <person name="Newling K."/>
        </authorList>
    </citation>
    <scope>NUCLEOTIDE SEQUENCE [LARGE SCALE GENOMIC DNA]</scope>
</reference>
<comment type="caution">
    <text evidence="1">The sequence shown here is derived from an EMBL/GenBank/DDBJ whole genome shotgun (WGS) entry which is preliminary data.</text>
</comment>
<evidence type="ECO:0000313" key="2">
    <source>
        <dbReference type="Proteomes" id="UP001642260"/>
    </source>
</evidence>
<dbReference type="Proteomes" id="UP001642260">
    <property type="component" value="Unassembled WGS sequence"/>
</dbReference>
<gene>
    <name evidence="1" type="ORF">ERUC_LOCUS5007</name>
</gene>
<sequence length="162" mass="18588">MSSITMSNETIHGIVRRVKRRSSPFLTETQVKLRLGTLWVRSKASRGWRISLGVEKHWEPQFLSSEPFLFPSPHPGIALRFRFFGRINLLLPSSLIWGKRNRLPVGKLDIKVVPYRAAGERAVAFVVVLQDSNVLRPRSERACRRTTAVPFLSELEHSHLIH</sequence>
<protein>
    <submittedName>
        <fullName evidence="1">Uncharacterized protein</fullName>
    </submittedName>
</protein>
<keyword evidence="2" id="KW-1185">Reference proteome</keyword>
<proteinExistence type="predicted"/>
<accession>A0ABC8J4L3</accession>
<evidence type="ECO:0000313" key="1">
    <source>
        <dbReference type="EMBL" id="CAH8307729.1"/>
    </source>
</evidence>
<organism evidence="1 2">
    <name type="scientific">Eruca vesicaria subsp. sativa</name>
    <name type="common">Garden rocket</name>
    <name type="synonym">Eruca sativa</name>
    <dbReference type="NCBI Taxonomy" id="29727"/>
    <lineage>
        <taxon>Eukaryota</taxon>
        <taxon>Viridiplantae</taxon>
        <taxon>Streptophyta</taxon>
        <taxon>Embryophyta</taxon>
        <taxon>Tracheophyta</taxon>
        <taxon>Spermatophyta</taxon>
        <taxon>Magnoliopsida</taxon>
        <taxon>eudicotyledons</taxon>
        <taxon>Gunneridae</taxon>
        <taxon>Pentapetalae</taxon>
        <taxon>rosids</taxon>
        <taxon>malvids</taxon>
        <taxon>Brassicales</taxon>
        <taxon>Brassicaceae</taxon>
        <taxon>Brassiceae</taxon>
        <taxon>Eruca</taxon>
    </lineage>
</organism>
<dbReference type="AlphaFoldDB" id="A0ABC8J4L3"/>
<dbReference type="EMBL" id="CAKOAT010067822">
    <property type="protein sequence ID" value="CAH8307729.1"/>
    <property type="molecule type" value="Genomic_DNA"/>
</dbReference>